<reference evidence="1" key="1">
    <citation type="submission" date="2014-09" db="EMBL/GenBank/DDBJ databases">
        <authorList>
            <person name="Magalhaes I.L.F."/>
            <person name="Oliveira U."/>
            <person name="Santos F.R."/>
            <person name="Vidigal T.H.D.A."/>
            <person name="Brescovit A.D."/>
            <person name="Santos A.J."/>
        </authorList>
    </citation>
    <scope>NUCLEOTIDE SEQUENCE</scope>
    <source>
        <tissue evidence="1">Shoot tissue taken approximately 20 cm above the soil surface</tissue>
    </source>
</reference>
<protein>
    <submittedName>
        <fullName evidence="1">Uncharacterized protein</fullName>
    </submittedName>
</protein>
<name>A0A0A8Z1K2_ARUDO</name>
<evidence type="ECO:0000313" key="1">
    <source>
        <dbReference type="EMBL" id="JAD28747.1"/>
    </source>
</evidence>
<dbReference type="EMBL" id="GBRH01269148">
    <property type="protein sequence ID" value="JAD28747.1"/>
    <property type="molecule type" value="Transcribed_RNA"/>
</dbReference>
<organism evidence="1">
    <name type="scientific">Arundo donax</name>
    <name type="common">Giant reed</name>
    <name type="synonym">Donax arundinaceus</name>
    <dbReference type="NCBI Taxonomy" id="35708"/>
    <lineage>
        <taxon>Eukaryota</taxon>
        <taxon>Viridiplantae</taxon>
        <taxon>Streptophyta</taxon>
        <taxon>Embryophyta</taxon>
        <taxon>Tracheophyta</taxon>
        <taxon>Spermatophyta</taxon>
        <taxon>Magnoliopsida</taxon>
        <taxon>Liliopsida</taxon>
        <taxon>Poales</taxon>
        <taxon>Poaceae</taxon>
        <taxon>PACMAD clade</taxon>
        <taxon>Arundinoideae</taxon>
        <taxon>Arundineae</taxon>
        <taxon>Arundo</taxon>
    </lineage>
</organism>
<sequence length="43" mass="5150">MDRTHTIPNNLGHTSHKFMKIKVSFKNLKLRLAHFYPLMQNIQ</sequence>
<proteinExistence type="predicted"/>
<accession>A0A0A8Z1K2</accession>
<dbReference type="AlphaFoldDB" id="A0A0A8Z1K2"/>
<reference evidence="1" key="2">
    <citation type="journal article" date="2015" name="Data Brief">
        <title>Shoot transcriptome of the giant reed, Arundo donax.</title>
        <authorList>
            <person name="Barrero R.A."/>
            <person name="Guerrero F.D."/>
            <person name="Moolhuijzen P."/>
            <person name="Goolsby J.A."/>
            <person name="Tidwell J."/>
            <person name="Bellgard S.E."/>
            <person name="Bellgard M.I."/>
        </authorList>
    </citation>
    <scope>NUCLEOTIDE SEQUENCE</scope>
    <source>
        <tissue evidence="1">Shoot tissue taken approximately 20 cm above the soil surface</tissue>
    </source>
</reference>